<protein>
    <submittedName>
        <fullName evidence="1">Uncharacterized protein</fullName>
    </submittedName>
</protein>
<sequence>MGDLAMFLGGFCFALALPLTLRFGQLNASLLLMRRERDELRADNLQLRDSVAAAASLASGFRKNFDSVLSDYKDEVRKRYARAEDLFAAAEERQQTVDALGKRFLKETVANLSSRLTANNFNASAERLRKTIEFCRKSRFEVPASQEHQLLEERGTSCFTTASASRWRT</sequence>
<dbReference type="EMBL" id="AP021861">
    <property type="protein sequence ID" value="BBO34600.1"/>
    <property type="molecule type" value="Genomic_DNA"/>
</dbReference>
<organism evidence="1 2">
    <name type="scientific">Lacipirellula parvula</name>
    <dbReference type="NCBI Taxonomy" id="2650471"/>
    <lineage>
        <taxon>Bacteria</taxon>
        <taxon>Pseudomonadati</taxon>
        <taxon>Planctomycetota</taxon>
        <taxon>Planctomycetia</taxon>
        <taxon>Pirellulales</taxon>
        <taxon>Lacipirellulaceae</taxon>
        <taxon>Lacipirellula</taxon>
    </lineage>
</organism>
<evidence type="ECO:0000313" key="1">
    <source>
        <dbReference type="EMBL" id="BBO34600.1"/>
    </source>
</evidence>
<keyword evidence="2" id="KW-1185">Reference proteome</keyword>
<reference evidence="2" key="1">
    <citation type="submission" date="2019-10" db="EMBL/GenBank/DDBJ databases">
        <title>Lacipirellula parvula gen. nov., sp. nov., representing a lineage of planctomycetes widespread in freshwater anoxic habitats, and description of the family Lacipirellulaceae.</title>
        <authorList>
            <person name="Dedysh S.N."/>
            <person name="Kulichevskaya I.S."/>
            <person name="Beletsky A.V."/>
            <person name="Rakitin A.L."/>
            <person name="Mardanov A.V."/>
            <person name="Ivanova A.A."/>
            <person name="Saltykova V.X."/>
            <person name="Rijpstra W.I.C."/>
            <person name="Sinninghe Damste J.S."/>
            <person name="Ravin N.V."/>
        </authorList>
    </citation>
    <scope>NUCLEOTIDE SEQUENCE [LARGE SCALE GENOMIC DNA]</scope>
    <source>
        <strain evidence="2">PX69</strain>
    </source>
</reference>
<gene>
    <name evidence="1" type="ORF">PLANPX_4212</name>
</gene>
<accession>A0A5K7XCP9</accession>
<dbReference type="AlphaFoldDB" id="A0A5K7XCP9"/>
<dbReference type="KEGG" id="lpav:PLANPX_4212"/>
<dbReference type="Proteomes" id="UP000326837">
    <property type="component" value="Chromosome"/>
</dbReference>
<evidence type="ECO:0000313" key="2">
    <source>
        <dbReference type="Proteomes" id="UP000326837"/>
    </source>
</evidence>
<proteinExistence type="predicted"/>
<name>A0A5K7XCP9_9BACT</name>